<dbReference type="GeneID" id="27323054"/>
<organism evidence="4 5">
    <name type="scientific">Exophiala mesophila</name>
    <name type="common">Black yeast-like fungus</name>
    <dbReference type="NCBI Taxonomy" id="212818"/>
    <lineage>
        <taxon>Eukaryota</taxon>
        <taxon>Fungi</taxon>
        <taxon>Dikarya</taxon>
        <taxon>Ascomycota</taxon>
        <taxon>Pezizomycotina</taxon>
        <taxon>Eurotiomycetes</taxon>
        <taxon>Chaetothyriomycetidae</taxon>
        <taxon>Chaetothyriales</taxon>
        <taxon>Herpotrichiellaceae</taxon>
        <taxon>Exophiala</taxon>
    </lineage>
</organism>
<dbReference type="EMBL" id="KN847522">
    <property type="protein sequence ID" value="KIV94052.1"/>
    <property type="molecule type" value="Genomic_DNA"/>
</dbReference>
<name>A0A0D1ZHH4_EXOME</name>
<accession>A0A0D1ZHH4</accession>
<dbReference type="GO" id="GO:0019323">
    <property type="term" value="P:pentose catabolic process"/>
    <property type="evidence" value="ECO:0007669"/>
    <property type="project" value="TreeGrafter"/>
</dbReference>
<dbReference type="VEuPathDB" id="FungiDB:PV10_05209"/>
<dbReference type="AlphaFoldDB" id="A0A0D1ZHH4"/>
<evidence type="ECO:0000313" key="4">
    <source>
        <dbReference type="EMBL" id="KIV94052.1"/>
    </source>
</evidence>
<dbReference type="SMART" id="SM01007">
    <property type="entry name" value="Aldolase_II"/>
    <property type="match status" value="1"/>
</dbReference>
<reference evidence="4 5" key="1">
    <citation type="submission" date="2015-01" db="EMBL/GenBank/DDBJ databases">
        <title>The Genome Sequence of Exophiala mesophila CBS40295.</title>
        <authorList>
            <consortium name="The Broad Institute Genomics Platform"/>
            <person name="Cuomo C."/>
            <person name="de Hoog S."/>
            <person name="Gorbushina A."/>
            <person name="Stielow B."/>
            <person name="Teixiera M."/>
            <person name="Abouelleil A."/>
            <person name="Chapman S.B."/>
            <person name="Priest M."/>
            <person name="Young S.K."/>
            <person name="Wortman J."/>
            <person name="Nusbaum C."/>
            <person name="Birren B."/>
        </authorList>
    </citation>
    <scope>NUCLEOTIDE SEQUENCE [LARGE SCALE GENOMIC DNA]</scope>
    <source>
        <strain evidence="4 5">CBS 40295</strain>
    </source>
</reference>
<gene>
    <name evidence="4" type="ORF">PV10_05209</name>
</gene>
<dbReference type="Pfam" id="PF00596">
    <property type="entry name" value="Aldolase_II"/>
    <property type="match status" value="1"/>
</dbReference>
<evidence type="ECO:0000259" key="3">
    <source>
        <dbReference type="SMART" id="SM01007"/>
    </source>
</evidence>
<dbReference type="PANTHER" id="PTHR22789">
    <property type="entry name" value="FUCULOSE PHOSPHATE ALDOLASE"/>
    <property type="match status" value="1"/>
</dbReference>
<dbReference type="OrthoDB" id="2932980at2759"/>
<dbReference type="RefSeq" id="XP_016225626.1">
    <property type="nucleotide sequence ID" value="XM_016369838.1"/>
</dbReference>
<evidence type="ECO:0000313" key="5">
    <source>
        <dbReference type="Proteomes" id="UP000054302"/>
    </source>
</evidence>
<dbReference type="InterPro" id="IPR050197">
    <property type="entry name" value="Aldolase_class_II_sugar_metab"/>
</dbReference>
<evidence type="ECO:0000256" key="2">
    <source>
        <dbReference type="ARBA" id="ARBA00023239"/>
    </source>
</evidence>
<dbReference type="InterPro" id="IPR036409">
    <property type="entry name" value="Aldolase_II/adducin_N_sf"/>
</dbReference>
<keyword evidence="2" id="KW-0456">Lyase</keyword>
<dbReference type="Proteomes" id="UP000054302">
    <property type="component" value="Unassembled WGS sequence"/>
</dbReference>
<keyword evidence="1" id="KW-0479">Metal-binding</keyword>
<dbReference type="HOGENOM" id="CLU_006033_2_2_1"/>
<dbReference type="PANTHER" id="PTHR22789:SF0">
    <property type="entry name" value="3-OXO-TETRONATE 4-PHOSPHATE DECARBOXYLASE-RELATED"/>
    <property type="match status" value="1"/>
</dbReference>
<keyword evidence="5" id="KW-1185">Reference proteome</keyword>
<dbReference type="STRING" id="212818.A0A0D1ZHH4"/>
<dbReference type="OMA" id="CVVHSHA"/>
<proteinExistence type="predicted"/>
<dbReference type="InterPro" id="IPR001303">
    <property type="entry name" value="Aldolase_II/adducin_N"/>
</dbReference>
<feature type="domain" description="Class II aldolase/adducin N-terminal" evidence="3">
    <location>
        <begin position="9"/>
        <end position="207"/>
    </location>
</feature>
<dbReference type="GO" id="GO:0005829">
    <property type="term" value="C:cytosol"/>
    <property type="evidence" value="ECO:0007669"/>
    <property type="project" value="TreeGrafter"/>
</dbReference>
<dbReference type="GO" id="GO:0016832">
    <property type="term" value="F:aldehyde-lyase activity"/>
    <property type="evidence" value="ECO:0007669"/>
    <property type="project" value="TreeGrafter"/>
</dbReference>
<dbReference type="GO" id="GO:0046872">
    <property type="term" value="F:metal ion binding"/>
    <property type="evidence" value="ECO:0007669"/>
    <property type="project" value="UniProtKB-KW"/>
</dbReference>
<protein>
    <recommendedName>
        <fullName evidence="3">Class II aldolase/adducin N-terminal domain-containing protein</fullName>
    </recommendedName>
</protein>
<dbReference type="Gene3D" id="3.40.225.10">
    <property type="entry name" value="Class II aldolase/adducin N-terminal domain"/>
    <property type="match status" value="1"/>
</dbReference>
<evidence type="ECO:0000256" key="1">
    <source>
        <dbReference type="ARBA" id="ARBA00022723"/>
    </source>
</evidence>
<dbReference type="SUPFAM" id="SSF53639">
    <property type="entry name" value="AraD/HMP-PK domain-like"/>
    <property type="match status" value="1"/>
</dbReference>
<sequence length="276" mass="31219">MTDSFELYRDLIHANHILHHHSVVDAFGHISVRHPADSSQFIMSANMAPALVRTPDDLVEYRVEDAQPAHEGARRGFLERYIHSEIYKRFPDVQSVVHAHAHQVLPYAISGVPFLPCGHMAGFLGSKVPVYDIQEYYKPQDSHDLLVNSIQLGASLAKLFSSSEAQLRFPEHEFVLMRRHGFTTVGRNIKDAVYHAVYAIQNANILTTSLLVRAGFEQLQARSDASNRAEVLHDMEGLTNVQMRDCERNVRGGIARPWGLWVQEVKTLPLYTSKVE</sequence>